<dbReference type="InterPro" id="IPR056884">
    <property type="entry name" value="NPHP3-like_N"/>
</dbReference>
<accession>A0A1V6UGI7</accession>
<dbReference type="Pfam" id="PF24883">
    <property type="entry name" value="NPHP3_N"/>
    <property type="match status" value="1"/>
</dbReference>
<dbReference type="PANTHER" id="PTHR10039">
    <property type="entry name" value="AMELOGENIN"/>
    <property type="match status" value="1"/>
</dbReference>
<dbReference type="EMBL" id="MDDG01000010">
    <property type="protein sequence ID" value="OQE37359.1"/>
    <property type="molecule type" value="Genomic_DNA"/>
</dbReference>
<dbReference type="PANTHER" id="PTHR10039:SF16">
    <property type="entry name" value="GPI INOSITOL-DEACYLASE"/>
    <property type="match status" value="1"/>
</dbReference>
<feature type="compositionally biased region" description="Basic and acidic residues" evidence="2">
    <location>
        <begin position="14"/>
        <end position="25"/>
    </location>
</feature>
<evidence type="ECO:0000259" key="3">
    <source>
        <dbReference type="Pfam" id="PF24883"/>
    </source>
</evidence>
<proteinExistence type="predicted"/>
<dbReference type="STRING" id="36646.A0A1V6UGI7"/>
<dbReference type="AlphaFoldDB" id="A0A1V6UGI7"/>
<dbReference type="Proteomes" id="UP000191500">
    <property type="component" value="Unassembled WGS sequence"/>
</dbReference>
<dbReference type="SUPFAM" id="SSF52540">
    <property type="entry name" value="P-loop containing nucleoside triphosphate hydrolases"/>
    <property type="match status" value="1"/>
</dbReference>
<dbReference type="InterPro" id="IPR027417">
    <property type="entry name" value="P-loop_NTPase"/>
</dbReference>
<evidence type="ECO:0000313" key="4">
    <source>
        <dbReference type="EMBL" id="OQE37359.1"/>
    </source>
</evidence>
<comment type="caution">
    <text evidence="4">The sequence shown here is derived from an EMBL/GenBank/DDBJ whole genome shotgun (WGS) entry which is preliminary data.</text>
</comment>
<protein>
    <recommendedName>
        <fullName evidence="3">Nephrocystin 3-like N-terminal domain-containing protein</fullName>
    </recommendedName>
</protein>
<sequence length="445" mass="50567">MPRGHPGTVGRVPEVPKRYHLKSEESNPSCRPTGDLPVSGEYSRKLEEDIGEIRENLSLALNVIHLRNQTGLENEISQLKSLIKKTNTIQISVEIRNWLKAPDATIDHNVACEKRHTSTGLWLVKGQKFQNWLIEPNSFLWINGFAGCGKSVLCSTAIEAVQHTFCDSQQPSVGIGFFYFTFNDEAKTDCSGMLRALLLQLSAQLDGGENDLQGLYEQYKSGSPPVKVLLDFLRQTICKLGATYILLDALDESPRDDKRDRNEVDIRNSLQTPSGQVIPMRNSETDQDIQNFISYQLSRDSKLQRWKSRHDEIQERLMDKAQGVFRYVECQLLALKRARIRNEVDRCLRSLPRDLNETYDRMLCSVDEAYIEEVRLTLTLLCVSDRPVTMEQLTDALAIDVSDNELRLDRDGRSFSQDDILDICLGLIETTMAQDSYSKQMVSIG</sequence>
<feature type="domain" description="Nephrocystin 3-like N-terminal" evidence="3">
    <location>
        <begin position="119"/>
        <end position="257"/>
    </location>
</feature>
<evidence type="ECO:0000256" key="1">
    <source>
        <dbReference type="ARBA" id="ARBA00022737"/>
    </source>
</evidence>
<keyword evidence="5" id="KW-1185">Reference proteome</keyword>
<dbReference type="Gene3D" id="3.40.50.300">
    <property type="entry name" value="P-loop containing nucleotide triphosphate hydrolases"/>
    <property type="match status" value="1"/>
</dbReference>
<evidence type="ECO:0000313" key="5">
    <source>
        <dbReference type="Proteomes" id="UP000191500"/>
    </source>
</evidence>
<gene>
    <name evidence="4" type="ORF">PENCOP_c010G06729</name>
</gene>
<reference evidence="5" key="1">
    <citation type="journal article" date="2017" name="Nat. Microbiol.">
        <title>Global analysis of biosynthetic gene clusters reveals vast potential of secondary metabolite production in Penicillium species.</title>
        <authorList>
            <person name="Nielsen J.C."/>
            <person name="Grijseels S."/>
            <person name="Prigent S."/>
            <person name="Ji B."/>
            <person name="Dainat J."/>
            <person name="Nielsen K.F."/>
            <person name="Frisvad J.C."/>
            <person name="Workman M."/>
            <person name="Nielsen J."/>
        </authorList>
    </citation>
    <scope>NUCLEOTIDE SEQUENCE [LARGE SCALE GENOMIC DNA]</scope>
    <source>
        <strain evidence="5">IBT 31321</strain>
    </source>
</reference>
<name>A0A1V6UGI7_9EURO</name>
<feature type="region of interest" description="Disordered" evidence="2">
    <location>
        <begin position="1"/>
        <end position="38"/>
    </location>
</feature>
<keyword evidence="1" id="KW-0677">Repeat</keyword>
<organism evidence="4 5">
    <name type="scientific">Penicillium coprophilum</name>
    <dbReference type="NCBI Taxonomy" id="36646"/>
    <lineage>
        <taxon>Eukaryota</taxon>
        <taxon>Fungi</taxon>
        <taxon>Dikarya</taxon>
        <taxon>Ascomycota</taxon>
        <taxon>Pezizomycotina</taxon>
        <taxon>Eurotiomycetes</taxon>
        <taxon>Eurotiomycetidae</taxon>
        <taxon>Eurotiales</taxon>
        <taxon>Aspergillaceae</taxon>
        <taxon>Penicillium</taxon>
    </lineage>
</organism>
<evidence type="ECO:0000256" key="2">
    <source>
        <dbReference type="SAM" id="MobiDB-lite"/>
    </source>
</evidence>